<dbReference type="Gene3D" id="3.40.630.30">
    <property type="match status" value="1"/>
</dbReference>
<organism evidence="4 5">
    <name type="scientific">Parahaliea maris</name>
    <dbReference type="NCBI Taxonomy" id="2716870"/>
    <lineage>
        <taxon>Bacteria</taxon>
        <taxon>Pseudomonadati</taxon>
        <taxon>Pseudomonadota</taxon>
        <taxon>Gammaproteobacteria</taxon>
        <taxon>Cellvibrionales</taxon>
        <taxon>Halieaceae</taxon>
        <taxon>Parahaliea</taxon>
    </lineage>
</organism>
<dbReference type="InterPro" id="IPR000182">
    <property type="entry name" value="GNAT_dom"/>
</dbReference>
<sequence length="146" mass="16604">MLTRATIDDLPQLLELIREFCAIDGHTFDEQRLESCLPDLLHTDDYGLVWLIGEPFVGYAVITWGYSLESGGREALIDEIYLRSRGQGLGSRAIEAILDDCRSRGVQMVFLETETRNTRARSFYTRAGFTADDSIWMSRSLSDSRE</sequence>
<keyword evidence="1 4" id="KW-0808">Transferase</keyword>
<dbReference type="Proteomes" id="UP000321039">
    <property type="component" value="Unassembled WGS sequence"/>
</dbReference>
<evidence type="ECO:0000313" key="4">
    <source>
        <dbReference type="EMBL" id="TXS90876.1"/>
    </source>
</evidence>
<evidence type="ECO:0000256" key="1">
    <source>
        <dbReference type="ARBA" id="ARBA00022679"/>
    </source>
</evidence>
<dbReference type="InterPro" id="IPR016181">
    <property type="entry name" value="Acyl_CoA_acyltransferase"/>
</dbReference>
<protein>
    <submittedName>
        <fullName evidence="4">GNAT family N-acetyltransferase</fullName>
    </submittedName>
</protein>
<dbReference type="PANTHER" id="PTHR43877">
    <property type="entry name" value="AMINOALKYLPHOSPHONATE N-ACETYLTRANSFERASE-RELATED-RELATED"/>
    <property type="match status" value="1"/>
</dbReference>
<keyword evidence="5" id="KW-1185">Reference proteome</keyword>
<dbReference type="EMBL" id="VRZA01000007">
    <property type="protein sequence ID" value="TXS90876.1"/>
    <property type="molecule type" value="Genomic_DNA"/>
</dbReference>
<dbReference type="AlphaFoldDB" id="A0A5C8ZQU5"/>
<evidence type="ECO:0000256" key="2">
    <source>
        <dbReference type="ARBA" id="ARBA00023315"/>
    </source>
</evidence>
<dbReference type="GO" id="GO:0016747">
    <property type="term" value="F:acyltransferase activity, transferring groups other than amino-acyl groups"/>
    <property type="evidence" value="ECO:0007669"/>
    <property type="project" value="InterPro"/>
</dbReference>
<accession>A0A5C8ZQU5</accession>
<evidence type="ECO:0000313" key="5">
    <source>
        <dbReference type="Proteomes" id="UP000321039"/>
    </source>
</evidence>
<dbReference type="PROSITE" id="PS51186">
    <property type="entry name" value="GNAT"/>
    <property type="match status" value="1"/>
</dbReference>
<name>A0A5C8ZQU5_9GAMM</name>
<keyword evidence="2" id="KW-0012">Acyltransferase</keyword>
<proteinExistence type="predicted"/>
<comment type="caution">
    <text evidence="4">The sequence shown here is derived from an EMBL/GenBank/DDBJ whole genome shotgun (WGS) entry which is preliminary data.</text>
</comment>
<dbReference type="Pfam" id="PF00583">
    <property type="entry name" value="Acetyltransf_1"/>
    <property type="match status" value="1"/>
</dbReference>
<evidence type="ECO:0000259" key="3">
    <source>
        <dbReference type="PROSITE" id="PS51186"/>
    </source>
</evidence>
<dbReference type="CDD" id="cd04301">
    <property type="entry name" value="NAT_SF"/>
    <property type="match status" value="1"/>
</dbReference>
<dbReference type="InterPro" id="IPR050832">
    <property type="entry name" value="Bact_Acetyltransf"/>
</dbReference>
<dbReference type="SUPFAM" id="SSF55729">
    <property type="entry name" value="Acyl-CoA N-acyltransferases (Nat)"/>
    <property type="match status" value="1"/>
</dbReference>
<feature type="domain" description="N-acetyltransferase" evidence="3">
    <location>
        <begin position="1"/>
        <end position="146"/>
    </location>
</feature>
<reference evidence="4 5" key="1">
    <citation type="submission" date="2019-08" db="EMBL/GenBank/DDBJ databases">
        <title>Parahaliea maris sp. nov., isolated from the surface seawater.</title>
        <authorList>
            <person name="Liu Y."/>
        </authorList>
    </citation>
    <scope>NUCLEOTIDE SEQUENCE [LARGE SCALE GENOMIC DNA]</scope>
    <source>
        <strain evidence="4 5">HSLHS9</strain>
    </source>
</reference>
<gene>
    <name evidence="4" type="ORF">FV139_17555</name>
</gene>